<name>A0A2S3X3D0_PSEPU</name>
<dbReference type="GO" id="GO:0016614">
    <property type="term" value="F:oxidoreductase activity, acting on CH-OH group of donors"/>
    <property type="evidence" value="ECO:0007669"/>
    <property type="project" value="InterPro"/>
</dbReference>
<dbReference type="EMBL" id="MINH01000019">
    <property type="protein sequence ID" value="POG10047.1"/>
    <property type="molecule type" value="Genomic_DNA"/>
</dbReference>
<feature type="compositionally biased region" description="Polar residues" evidence="1">
    <location>
        <begin position="1"/>
        <end position="12"/>
    </location>
</feature>
<organism evidence="3 4">
    <name type="scientific">Pseudomonas putida</name>
    <name type="common">Arthrobacter siderocapsulatus</name>
    <dbReference type="NCBI Taxonomy" id="303"/>
    <lineage>
        <taxon>Bacteria</taxon>
        <taxon>Pseudomonadati</taxon>
        <taxon>Pseudomonadota</taxon>
        <taxon>Gammaproteobacteria</taxon>
        <taxon>Pseudomonadales</taxon>
        <taxon>Pseudomonadaceae</taxon>
        <taxon>Pseudomonas</taxon>
    </lineage>
</organism>
<reference evidence="3 4" key="2">
    <citation type="submission" date="2018-03" db="EMBL/GenBank/DDBJ databases">
        <title>Draft genome of Pseudomonas putida strain KH-21-114.</title>
        <authorList>
            <person name="Yoshizawa S."/>
            <person name="Khan N.H."/>
            <person name="Nishimura M."/>
            <person name="Chiura H.X."/>
            <person name="Ogura Y."/>
            <person name="Hayashi T."/>
            <person name="Kogure K."/>
        </authorList>
    </citation>
    <scope>NUCLEOTIDE SEQUENCE [LARGE SCALE GENOMIC DNA]</scope>
    <source>
        <strain evidence="3 4">KH-21-114</strain>
    </source>
</reference>
<dbReference type="Proteomes" id="UP000237230">
    <property type="component" value="Unassembled WGS sequence"/>
</dbReference>
<evidence type="ECO:0000313" key="4">
    <source>
        <dbReference type="Proteomes" id="UP000237230"/>
    </source>
</evidence>
<reference evidence="3 4" key="1">
    <citation type="submission" date="2016-08" db="EMBL/GenBank/DDBJ databases">
        <authorList>
            <person name="Seilhamer J.J."/>
        </authorList>
    </citation>
    <scope>NUCLEOTIDE SEQUENCE [LARGE SCALE GENOMIC DNA]</scope>
    <source>
        <strain evidence="3 4">KH-21-114</strain>
    </source>
</reference>
<dbReference type="SUPFAM" id="SSF51905">
    <property type="entry name" value="FAD/NAD(P)-binding domain"/>
    <property type="match status" value="1"/>
</dbReference>
<gene>
    <name evidence="3" type="ORF">BGP84_10030</name>
</gene>
<evidence type="ECO:0000313" key="3">
    <source>
        <dbReference type="EMBL" id="POG10047.1"/>
    </source>
</evidence>
<dbReference type="InterPro" id="IPR007867">
    <property type="entry name" value="GMC_OxRtase_C"/>
</dbReference>
<accession>A0A2S3X3D0</accession>
<protein>
    <recommendedName>
        <fullName evidence="2">Glucose-methanol-choline oxidoreductase C-terminal domain-containing protein</fullName>
    </recommendedName>
</protein>
<evidence type="ECO:0000259" key="2">
    <source>
        <dbReference type="Pfam" id="PF05199"/>
    </source>
</evidence>
<dbReference type="InterPro" id="IPR036188">
    <property type="entry name" value="FAD/NAD-bd_sf"/>
</dbReference>
<dbReference type="Pfam" id="PF05199">
    <property type="entry name" value="GMC_oxred_C"/>
    <property type="match status" value="1"/>
</dbReference>
<feature type="region of interest" description="Disordered" evidence="1">
    <location>
        <begin position="1"/>
        <end position="47"/>
    </location>
</feature>
<feature type="domain" description="Glucose-methanol-choline oxidoreductase C-terminal" evidence="2">
    <location>
        <begin position="166"/>
        <end position="276"/>
    </location>
</feature>
<sequence>MAATSRKTSTPINERKGPYLFYDAQASDRPVNEPPAQPWDPSKKATPSQIVREIPLTAATHQLNAQWQGALKGTVWANYQLISTQWPTDPADNCEIPSPTNPLGTPAPNFLANATLETYNQGTTPQASSCCQALVQQLNSVLTLQFRLGFLIEQVEKDPDNALCRVERTTELTDGLGLPRPQITYELSDYTQESFKQARLAATHIITELMGATELTDLNTRLEPGSQTVFEYDGQNYPFFGAGHLMGTYRMGSDRNKSVVDKDQRSWDHPDLFLVGKRCHTNPTVLR</sequence>
<comment type="caution">
    <text evidence="3">The sequence shown here is derived from an EMBL/GenBank/DDBJ whole genome shotgun (WGS) entry which is preliminary data.</text>
</comment>
<proteinExistence type="predicted"/>
<evidence type="ECO:0000256" key="1">
    <source>
        <dbReference type="SAM" id="MobiDB-lite"/>
    </source>
</evidence>
<dbReference type="AlphaFoldDB" id="A0A2S3X3D0"/>